<proteinExistence type="predicted"/>
<accession>A0A840VCJ6</accession>
<evidence type="ECO:0000313" key="4">
    <source>
        <dbReference type="Proteomes" id="UP000557717"/>
    </source>
</evidence>
<reference evidence="3 4" key="1">
    <citation type="submission" date="2020-08" db="EMBL/GenBank/DDBJ databases">
        <title>Genomic Encyclopedia of Type Strains, Phase IV (KMG-IV): sequencing the most valuable type-strain genomes for metagenomic binning, comparative biology and taxonomic classification.</title>
        <authorList>
            <person name="Goeker M."/>
        </authorList>
    </citation>
    <scope>NUCLEOTIDE SEQUENCE [LARGE SCALE GENOMIC DNA]</scope>
    <source>
        <strain evidence="3 4">YC6886</strain>
    </source>
</reference>
<evidence type="ECO:0000256" key="1">
    <source>
        <dbReference type="SAM" id="MobiDB-lite"/>
    </source>
</evidence>
<keyword evidence="2" id="KW-1133">Transmembrane helix</keyword>
<feature type="compositionally biased region" description="Basic and acidic residues" evidence="1">
    <location>
        <begin position="164"/>
        <end position="173"/>
    </location>
</feature>
<dbReference type="EMBL" id="JACHFD010000008">
    <property type="protein sequence ID" value="MBB5351640.1"/>
    <property type="molecule type" value="Genomic_DNA"/>
</dbReference>
<dbReference type="PANTHER" id="PTHR32309:SF31">
    <property type="entry name" value="CAPSULAR EXOPOLYSACCHARIDE FAMILY"/>
    <property type="match status" value="1"/>
</dbReference>
<gene>
    <name evidence="3" type="ORF">HNR46_001879</name>
</gene>
<feature type="transmembrane region" description="Helical" evidence="2">
    <location>
        <begin position="236"/>
        <end position="254"/>
    </location>
</feature>
<protein>
    <submittedName>
        <fullName evidence="3">Outer membrane translocation and assembly module TamA</fullName>
    </submittedName>
</protein>
<organism evidence="3 4">
    <name type="scientific">Haloferula luteola</name>
    <dbReference type="NCBI Taxonomy" id="595692"/>
    <lineage>
        <taxon>Bacteria</taxon>
        <taxon>Pseudomonadati</taxon>
        <taxon>Verrucomicrobiota</taxon>
        <taxon>Verrucomicrobiia</taxon>
        <taxon>Verrucomicrobiales</taxon>
        <taxon>Verrucomicrobiaceae</taxon>
        <taxon>Haloferula</taxon>
    </lineage>
</organism>
<sequence length="263" mass="29045">MKVALMALVLGGLSGFWVVKMMLTEWIYESHATLAMRSPSGTPKELEESERSLVFSEAVLGEVVDQLGLMSRWSVARERAMGLLAGKVRVEAMPGAQMIQIWVRDASARDCSMYANALSDAYRRRKVIIETAKSDERLKALREAIAAQEAIVEEKRKAMKALLEESKGSRDADQSDWEASLASEENILNPEGDPESLYSREMQGKSMEAPELSGEGDEGKVIAPLTFPKPDARKDLLMGTGVGVLAGGVMGGVLERWRRRRRD</sequence>
<comment type="caution">
    <text evidence="3">The sequence shown here is derived from an EMBL/GenBank/DDBJ whole genome shotgun (WGS) entry which is preliminary data.</text>
</comment>
<dbReference type="AlphaFoldDB" id="A0A840VCJ6"/>
<dbReference type="Proteomes" id="UP000557717">
    <property type="component" value="Unassembled WGS sequence"/>
</dbReference>
<dbReference type="RefSeq" id="WP_184017989.1">
    <property type="nucleotide sequence ID" value="NZ_JACHFD010000008.1"/>
</dbReference>
<keyword evidence="2" id="KW-0472">Membrane</keyword>
<dbReference type="InterPro" id="IPR050445">
    <property type="entry name" value="Bact_polysacc_biosynth/exp"/>
</dbReference>
<name>A0A840VCJ6_9BACT</name>
<evidence type="ECO:0000256" key="2">
    <source>
        <dbReference type="SAM" id="Phobius"/>
    </source>
</evidence>
<keyword evidence="4" id="KW-1185">Reference proteome</keyword>
<keyword evidence="2" id="KW-0812">Transmembrane</keyword>
<evidence type="ECO:0000313" key="3">
    <source>
        <dbReference type="EMBL" id="MBB5351640.1"/>
    </source>
</evidence>
<feature type="region of interest" description="Disordered" evidence="1">
    <location>
        <begin position="164"/>
        <end position="232"/>
    </location>
</feature>
<dbReference type="PANTHER" id="PTHR32309">
    <property type="entry name" value="TYROSINE-PROTEIN KINASE"/>
    <property type="match status" value="1"/>
</dbReference>